<proteinExistence type="predicted"/>
<dbReference type="Pfam" id="PF07848">
    <property type="entry name" value="PaaX"/>
    <property type="match status" value="1"/>
</dbReference>
<comment type="caution">
    <text evidence="4">The sequence shown here is derived from an EMBL/GenBank/DDBJ whole genome shotgun (WGS) entry which is preliminary data.</text>
</comment>
<accession>A0ABX0V7P1</accession>
<dbReference type="InterPro" id="IPR036388">
    <property type="entry name" value="WH-like_DNA-bd_sf"/>
</dbReference>
<dbReference type="PANTHER" id="PTHR30319:SF1">
    <property type="entry name" value="TRANSCRIPTIONAL REPRESSOR PAAX"/>
    <property type="match status" value="1"/>
</dbReference>
<dbReference type="Gene3D" id="1.20.58.1460">
    <property type="match status" value="1"/>
</dbReference>
<dbReference type="Pfam" id="PF08223">
    <property type="entry name" value="PaaX_C"/>
    <property type="match status" value="1"/>
</dbReference>
<dbReference type="PIRSF" id="PIRSF020623">
    <property type="entry name" value="PaaX"/>
    <property type="match status" value="1"/>
</dbReference>
<keyword evidence="5" id="KW-1185">Reference proteome</keyword>
<evidence type="ECO:0000313" key="5">
    <source>
        <dbReference type="Proteomes" id="UP000707352"/>
    </source>
</evidence>
<evidence type="ECO:0000256" key="1">
    <source>
        <dbReference type="SAM" id="MobiDB-lite"/>
    </source>
</evidence>
<dbReference type="InterPro" id="IPR013225">
    <property type="entry name" value="PaaX_C"/>
</dbReference>
<sequence>MGTNLTSLSDAQALVTQIVDNMILRAGSFIVTIYGDVVEPRGGRVWIGNIIETCSSVGISETLVRTAVSRLVSAQQLVGERGGRRSYYRLTPAAQREFLQAARILFEPEESRGWSFVWLSPTQSEGVSGKLEAAGFAKLSGQWLVGPSARLPSESAAVVFEAAGAAASEALREFAAAHWDLGAHEAAYSRFLALFSPVEHLLSDGLRVSPDQSLQLRLLLVHQFRHVALRDPGLPREALPTNWIGHRARELFVRLYIALSPLADSHVASRFVAEEGPLSPETPATARRAARLEHSLRG</sequence>
<organism evidence="4 5">
    <name type="scientific">Microvirga terricola</name>
    <dbReference type="NCBI Taxonomy" id="2719797"/>
    <lineage>
        <taxon>Bacteria</taxon>
        <taxon>Pseudomonadati</taxon>
        <taxon>Pseudomonadota</taxon>
        <taxon>Alphaproteobacteria</taxon>
        <taxon>Hyphomicrobiales</taxon>
        <taxon>Methylobacteriaceae</taxon>
        <taxon>Microvirga</taxon>
    </lineage>
</organism>
<evidence type="ECO:0000259" key="2">
    <source>
        <dbReference type="Pfam" id="PF07848"/>
    </source>
</evidence>
<dbReference type="EMBL" id="JAATJS010000002">
    <property type="protein sequence ID" value="NIX75864.1"/>
    <property type="molecule type" value="Genomic_DNA"/>
</dbReference>
<dbReference type="PANTHER" id="PTHR30319">
    <property type="entry name" value="PHENYLACETIC ACID REGULATOR-RELATED TRANSCRIPTIONAL REPRESSOR"/>
    <property type="match status" value="1"/>
</dbReference>
<dbReference type="InterPro" id="IPR011965">
    <property type="entry name" value="PaaX_trns_reg"/>
</dbReference>
<evidence type="ECO:0000313" key="4">
    <source>
        <dbReference type="EMBL" id="NIX75864.1"/>
    </source>
</evidence>
<feature type="domain" description="Transcriptional repressor PaaX-like N-terminal" evidence="2">
    <location>
        <begin position="25"/>
        <end position="91"/>
    </location>
</feature>
<dbReference type="Gene3D" id="1.10.10.10">
    <property type="entry name" value="Winged helix-like DNA-binding domain superfamily/Winged helix DNA-binding domain"/>
    <property type="match status" value="1"/>
</dbReference>
<reference evidence="4 5" key="1">
    <citation type="submission" date="2020-03" db="EMBL/GenBank/DDBJ databases">
        <title>The genome sequence of Microvirga sp. c23x22.</title>
        <authorList>
            <person name="Zhang X."/>
        </authorList>
    </citation>
    <scope>NUCLEOTIDE SEQUENCE [LARGE SCALE GENOMIC DNA]</scope>
    <source>
        <strain evidence="5">c23x22</strain>
    </source>
</reference>
<protein>
    <submittedName>
        <fullName evidence="4">PaaX family transcriptional regulator</fullName>
    </submittedName>
</protein>
<dbReference type="RefSeq" id="WP_167671786.1">
    <property type="nucleotide sequence ID" value="NZ_JAATJS010000002.1"/>
</dbReference>
<feature type="domain" description="Transcriptional repressor PaaX-like C-terminal" evidence="3">
    <location>
        <begin position="179"/>
        <end position="268"/>
    </location>
</feature>
<gene>
    <name evidence="4" type="ORF">HB375_04440</name>
</gene>
<evidence type="ECO:0000259" key="3">
    <source>
        <dbReference type="Pfam" id="PF08223"/>
    </source>
</evidence>
<name>A0ABX0V7P1_9HYPH</name>
<dbReference type="InterPro" id="IPR012906">
    <property type="entry name" value="PaaX-like_N"/>
</dbReference>
<dbReference type="Proteomes" id="UP000707352">
    <property type="component" value="Unassembled WGS sequence"/>
</dbReference>
<feature type="region of interest" description="Disordered" evidence="1">
    <location>
        <begin position="277"/>
        <end position="298"/>
    </location>
</feature>